<dbReference type="GO" id="GO:0032968">
    <property type="term" value="P:positive regulation of transcription elongation by RNA polymerase II"/>
    <property type="evidence" value="ECO:0007669"/>
    <property type="project" value="TreeGrafter"/>
</dbReference>
<evidence type="ECO:0000256" key="6">
    <source>
        <dbReference type="ARBA" id="ARBA00022840"/>
    </source>
</evidence>
<dbReference type="Pfam" id="PF00069">
    <property type="entry name" value="Pkinase"/>
    <property type="match status" value="1"/>
</dbReference>
<keyword evidence="3" id="KW-0808">Transferase</keyword>
<feature type="region of interest" description="Disordered" evidence="8">
    <location>
        <begin position="456"/>
        <end position="482"/>
    </location>
</feature>
<dbReference type="GO" id="GO:0000307">
    <property type="term" value="C:cyclin-dependent protein kinase holoenzyme complex"/>
    <property type="evidence" value="ECO:0007669"/>
    <property type="project" value="TreeGrafter"/>
</dbReference>
<accession>A0AAP0GU08</accession>
<dbReference type="AlphaFoldDB" id="A0AAP0GU08"/>
<comment type="similarity">
    <text evidence="1">Belongs to the protein kinase superfamily. CMGC Ser/Thr protein kinase family. CDC2/CDKX subfamily.</text>
</comment>
<dbReference type="GO" id="GO:0005524">
    <property type="term" value="F:ATP binding"/>
    <property type="evidence" value="ECO:0007669"/>
    <property type="project" value="UniProtKB-UniRule"/>
</dbReference>
<keyword evidence="4 7" id="KW-0547">Nucleotide-binding</keyword>
<comment type="caution">
    <text evidence="10">The sequence shown here is derived from an EMBL/GenBank/DDBJ whole genome shotgun (WGS) entry which is preliminary data.</text>
</comment>
<dbReference type="Proteomes" id="UP001408789">
    <property type="component" value="Unassembled WGS sequence"/>
</dbReference>
<dbReference type="Gene3D" id="1.10.510.10">
    <property type="entry name" value="Transferase(Phosphotransferase) domain 1"/>
    <property type="match status" value="1"/>
</dbReference>
<feature type="domain" description="Protein kinase" evidence="9">
    <location>
        <begin position="113"/>
        <end position="395"/>
    </location>
</feature>
<proteinExistence type="inferred from homology"/>
<evidence type="ECO:0000256" key="4">
    <source>
        <dbReference type="ARBA" id="ARBA00022741"/>
    </source>
</evidence>
<dbReference type="SMART" id="SM00220">
    <property type="entry name" value="S_TKc"/>
    <property type="match status" value="1"/>
</dbReference>
<organism evidence="10 11">
    <name type="scientific">Deinandra increscens subsp. villosa</name>
    <dbReference type="NCBI Taxonomy" id="3103831"/>
    <lineage>
        <taxon>Eukaryota</taxon>
        <taxon>Viridiplantae</taxon>
        <taxon>Streptophyta</taxon>
        <taxon>Embryophyta</taxon>
        <taxon>Tracheophyta</taxon>
        <taxon>Spermatophyta</taxon>
        <taxon>Magnoliopsida</taxon>
        <taxon>eudicotyledons</taxon>
        <taxon>Gunneridae</taxon>
        <taxon>Pentapetalae</taxon>
        <taxon>asterids</taxon>
        <taxon>campanulids</taxon>
        <taxon>Asterales</taxon>
        <taxon>Asteraceae</taxon>
        <taxon>Asteroideae</taxon>
        <taxon>Heliantheae alliance</taxon>
        <taxon>Madieae</taxon>
        <taxon>Madiinae</taxon>
        <taxon>Deinandra</taxon>
    </lineage>
</organism>
<dbReference type="PROSITE" id="PS00107">
    <property type="entry name" value="PROTEIN_KINASE_ATP"/>
    <property type="match status" value="1"/>
</dbReference>
<dbReference type="FunFam" id="3.30.200.20:FF:000021">
    <property type="entry name" value="probable serine/threonine-protein kinase At1g54610"/>
    <property type="match status" value="1"/>
</dbReference>
<dbReference type="InterPro" id="IPR050108">
    <property type="entry name" value="CDK"/>
</dbReference>
<dbReference type="PANTHER" id="PTHR24056">
    <property type="entry name" value="CELL DIVISION PROTEIN KINASE"/>
    <property type="match status" value="1"/>
</dbReference>
<feature type="compositionally biased region" description="Basic and acidic residues" evidence="8">
    <location>
        <begin position="48"/>
        <end position="64"/>
    </location>
</feature>
<dbReference type="CDD" id="cd07840">
    <property type="entry name" value="STKc_CDK9_like"/>
    <property type="match status" value="1"/>
</dbReference>
<keyword evidence="2" id="KW-0723">Serine/threonine-protein kinase</keyword>
<dbReference type="GO" id="GO:0005634">
    <property type="term" value="C:nucleus"/>
    <property type="evidence" value="ECO:0007669"/>
    <property type="project" value="TreeGrafter"/>
</dbReference>
<dbReference type="InterPro" id="IPR017441">
    <property type="entry name" value="Protein_kinase_ATP_BS"/>
</dbReference>
<dbReference type="InterPro" id="IPR000719">
    <property type="entry name" value="Prot_kinase_dom"/>
</dbReference>
<dbReference type="GO" id="GO:0008353">
    <property type="term" value="F:RNA polymerase II CTD heptapeptide repeat kinase activity"/>
    <property type="evidence" value="ECO:0007669"/>
    <property type="project" value="TreeGrafter"/>
</dbReference>
<dbReference type="SUPFAM" id="SSF56112">
    <property type="entry name" value="Protein kinase-like (PK-like)"/>
    <property type="match status" value="1"/>
</dbReference>
<dbReference type="InterPro" id="IPR011009">
    <property type="entry name" value="Kinase-like_dom_sf"/>
</dbReference>
<sequence>MGCISSKHVAHSTISPLPQSSLTPLINNNHNHDPPPAPNHHHNNNNENIKDHETDENDHKDPGKHSKKPSFTFSVGFGRSTVAEHVAAGWPAWLSAVAGEAIDGWLPQKSDGFERFEKIGQGTYSNVYRARDIKTGRMMALKKVRFDSFQPESVRFMAREITILRKLDHPNIMKLEGIITSRLSSNIYLVFEYMEHDLAGLISSPNIRFNDSQIKCYMRQLLKGVEHFHSRGILHRDIKTSNILVNNEGQLKIADFGLANFVSSRQPLTSRVVTLWYRPPELFLGSTSYGTSVDIWSVGCVFGELFIGRPILKGRTEVEQLHKIFMLCGTPPDEYWSKPTLPLAKMSKPRHAYQSSLRERCKELPKSAVNLLHSLLSIEPEKRGSATSALQSEYFHTRPYACDPASLPTYPPSKEIDAKFRGEAHRNKPGGRLRASLTSRKMRKGRKSLLEQTEARRSAYFHGPSGLADRNDRSSEISRTTDVSQADTVCTLPVLATTSDGTLGWSTKRRKHVSFVTPTSQDVRSIEPIFEHDTTSDQDLSSGQVHHQEERIRYSGPMVVQSHRPNRRQGVPRSRFSRGNSNFI</sequence>
<gene>
    <name evidence="10" type="ORF">SSX86_018969</name>
</gene>
<dbReference type="Gene3D" id="3.30.200.20">
    <property type="entry name" value="Phosphorylase Kinase, domain 1"/>
    <property type="match status" value="1"/>
</dbReference>
<dbReference type="PANTHER" id="PTHR24056:SF573">
    <property type="entry name" value="PROTEIN KINASE DOMAIN-CONTAINING PROTEIN"/>
    <property type="match status" value="1"/>
</dbReference>
<evidence type="ECO:0000313" key="10">
    <source>
        <dbReference type="EMBL" id="KAK9061786.1"/>
    </source>
</evidence>
<evidence type="ECO:0000313" key="11">
    <source>
        <dbReference type="Proteomes" id="UP001408789"/>
    </source>
</evidence>
<feature type="binding site" evidence="7">
    <location>
        <position position="142"/>
    </location>
    <ligand>
        <name>ATP</name>
        <dbReference type="ChEBI" id="CHEBI:30616"/>
    </ligand>
</feature>
<evidence type="ECO:0000256" key="5">
    <source>
        <dbReference type="ARBA" id="ARBA00022777"/>
    </source>
</evidence>
<dbReference type="EMBL" id="JBCNJP010000019">
    <property type="protein sequence ID" value="KAK9061786.1"/>
    <property type="molecule type" value="Genomic_DNA"/>
</dbReference>
<reference evidence="10 11" key="1">
    <citation type="submission" date="2024-04" db="EMBL/GenBank/DDBJ databases">
        <title>The reference genome of an endangered Asteraceae, Deinandra increscens subsp. villosa, native to the Central Coast of California.</title>
        <authorList>
            <person name="Guilliams M."/>
            <person name="Hasenstab-Lehman K."/>
            <person name="Meyer R."/>
            <person name="Mcevoy S."/>
        </authorList>
    </citation>
    <scope>NUCLEOTIDE SEQUENCE [LARGE SCALE GENOMIC DNA]</scope>
    <source>
        <tissue evidence="10">Leaf</tissue>
    </source>
</reference>
<name>A0AAP0GU08_9ASTR</name>
<evidence type="ECO:0000256" key="7">
    <source>
        <dbReference type="PROSITE-ProRule" id="PRU10141"/>
    </source>
</evidence>
<evidence type="ECO:0000259" key="9">
    <source>
        <dbReference type="PROSITE" id="PS50011"/>
    </source>
</evidence>
<dbReference type="InterPro" id="IPR008271">
    <property type="entry name" value="Ser/Thr_kinase_AS"/>
</dbReference>
<evidence type="ECO:0000256" key="2">
    <source>
        <dbReference type="ARBA" id="ARBA00022527"/>
    </source>
</evidence>
<feature type="compositionally biased region" description="Polar residues" evidence="8">
    <location>
        <begin position="12"/>
        <end position="26"/>
    </location>
</feature>
<keyword evidence="6 7" id="KW-0067">ATP-binding</keyword>
<feature type="region of interest" description="Disordered" evidence="8">
    <location>
        <begin position="531"/>
        <end position="584"/>
    </location>
</feature>
<keyword evidence="11" id="KW-1185">Reference proteome</keyword>
<keyword evidence="5" id="KW-0418">Kinase</keyword>
<dbReference type="PROSITE" id="PS00108">
    <property type="entry name" value="PROTEIN_KINASE_ST"/>
    <property type="match status" value="1"/>
</dbReference>
<evidence type="ECO:0000256" key="3">
    <source>
        <dbReference type="ARBA" id="ARBA00022679"/>
    </source>
</evidence>
<evidence type="ECO:0000256" key="1">
    <source>
        <dbReference type="ARBA" id="ARBA00006485"/>
    </source>
</evidence>
<dbReference type="FunFam" id="1.10.510.10:FF:000043">
    <property type="entry name" value="probable serine/threonine-protein kinase At1g54610"/>
    <property type="match status" value="1"/>
</dbReference>
<dbReference type="PROSITE" id="PS50011">
    <property type="entry name" value="PROTEIN_KINASE_DOM"/>
    <property type="match status" value="1"/>
</dbReference>
<feature type="region of interest" description="Disordered" evidence="8">
    <location>
        <begin position="1"/>
        <end position="69"/>
    </location>
</feature>
<evidence type="ECO:0000256" key="8">
    <source>
        <dbReference type="SAM" id="MobiDB-lite"/>
    </source>
</evidence>
<protein>
    <recommendedName>
        <fullName evidence="9">Protein kinase domain-containing protein</fullName>
    </recommendedName>
</protein>